<dbReference type="Gene3D" id="2.60.40.820">
    <property type="entry name" value="Transcription factor, T-box"/>
    <property type="match status" value="1"/>
</dbReference>
<dbReference type="GO" id="GO:0005634">
    <property type="term" value="C:nucleus"/>
    <property type="evidence" value="ECO:0007669"/>
    <property type="project" value="UniProtKB-SubCell"/>
</dbReference>
<sequence length="295" mass="33638">MIGPYRIPDVLARHCTHVLAMAANVRRGETTDTCHQKVAHKLPYTSWMPKNFSIEYLLSDFDSSSAGSHREEDVIIRGGIRFRLEGVSLWRRFHALGTEMIVTKSGRRMFPVLNISISGLDSDATYSLMVDMECVDSKRYRYSFHQSKWTATGPGEAELPCRTFVHPDSPAKGCHWMKSSISFDKIKLTNNQMDQNGHIIVNSMHRYLPRIHLVRHSEAHDDEGGRNEEDRITVSFEETTFIAVTAYQNHRIPGLLEQFFMLIHNAGWYNATPPHGPPVEQFADLELSTLNLDPP</sequence>
<dbReference type="GO" id="GO:0000978">
    <property type="term" value="F:RNA polymerase II cis-regulatory region sequence-specific DNA binding"/>
    <property type="evidence" value="ECO:0007669"/>
    <property type="project" value="InterPro"/>
</dbReference>
<dbReference type="SUPFAM" id="SSF49417">
    <property type="entry name" value="p53-like transcription factors"/>
    <property type="match status" value="1"/>
</dbReference>
<accession>A0A2G9V006</accession>
<dbReference type="Pfam" id="PF00907">
    <property type="entry name" value="T-box"/>
    <property type="match status" value="1"/>
</dbReference>
<dbReference type="GO" id="GO:0000785">
    <property type="term" value="C:chromatin"/>
    <property type="evidence" value="ECO:0007669"/>
    <property type="project" value="TreeGrafter"/>
</dbReference>
<protein>
    <submittedName>
        <fullName evidence="8">T-box</fullName>
    </submittedName>
</protein>
<evidence type="ECO:0000256" key="6">
    <source>
        <dbReference type="PROSITE-ProRule" id="PRU00201"/>
    </source>
</evidence>
<evidence type="ECO:0000256" key="2">
    <source>
        <dbReference type="ARBA" id="ARBA00023015"/>
    </source>
</evidence>
<evidence type="ECO:0000256" key="4">
    <source>
        <dbReference type="ARBA" id="ARBA00023163"/>
    </source>
</evidence>
<keyword evidence="2" id="KW-0805">Transcription regulation</keyword>
<dbReference type="GO" id="GO:0045893">
    <property type="term" value="P:positive regulation of DNA-templated transcription"/>
    <property type="evidence" value="ECO:0007669"/>
    <property type="project" value="InterPro"/>
</dbReference>
<comment type="caution">
    <text evidence="6">Lacks conserved residue(s) required for the propagation of feature annotation.</text>
</comment>
<dbReference type="PANTHER" id="PTHR11267">
    <property type="entry name" value="T-BOX PROTEIN-RELATED"/>
    <property type="match status" value="1"/>
</dbReference>
<dbReference type="InterPro" id="IPR036960">
    <property type="entry name" value="T-box_sf"/>
</dbReference>
<dbReference type="Proteomes" id="UP000230423">
    <property type="component" value="Unassembled WGS sequence"/>
</dbReference>
<dbReference type="PROSITE" id="PS01264">
    <property type="entry name" value="TBOX_2"/>
    <property type="match status" value="1"/>
</dbReference>
<dbReference type="InterPro" id="IPR018186">
    <property type="entry name" value="TF_T-box_CS"/>
</dbReference>
<evidence type="ECO:0000256" key="3">
    <source>
        <dbReference type="ARBA" id="ARBA00023125"/>
    </source>
</evidence>
<gene>
    <name evidence="8" type="ORF">TELCIR_02128</name>
</gene>
<dbReference type="GO" id="GO:0000981">
    <property type="term" value="F:DNA-binding transcription factor activity, RNA polymerase II-specific"/>
    <property type="evidence" value="ECO:0007669"/>
    <property type="project" value="TreeGrafter"/>
</dbReference>
<dbReference type="InterPro" id="IPR008967">
    <property type="entry name" value="p53-like_TF_DNA-bd_sf"/>
</dbReference>
<evidence type="ECO:0000256" key="5">
    <source>
        <dbReference type="ARBA" id="ARBA00023242"/>
    </source>
</evidence>
<keyword evidence="3 6" id="KW-0238">DNA-binding</keyword>
<evidence type="ECO:0000313" key="9">
    <source>
        <dbReference type="Proteomes" id="UP000230423"/>
    </source>
</evidence>
<dbReference type="EMBL" id="KZ345104">
    <property type="protein sequence ID" value="PIO75803.1"/>
    <property type="molecule type" value="Genomic_DNA"/>
</dbReference>
<keyword evidence="4" id="KW-0804">Transcription</keyword>
<reference evidence="8 9" key="1">
    <citation type="submission" date="2015-09" db="EMBL/GenBank/DDBJ databases">
        <title>Draft genome of the parasitic nematode Teladorsagia circumcincta isolate WARC Sus (inbred).</title>
        <authorList>
            <person name="Mitreva M."/>
        </authorList>
    </citation>
    <scope>NUCLEOTIDE SEQUENCE [LARGE SCALE GENOMIC DNA]</scope>
    <source>
        <strain evidence="8 9">S</strain>
    </source>
</reference>
<dbReference type="GO" id="GO:0001708">
    <property type="term" value="P:cell fate specification"/>
    <property type="evidence" value="ECO:0007669"/>
    <property type="project" value="TreeGrafter"/>
</dbReference>
<dbReference type="PANTHER" id="PTHR11267:SF195">
    <property type="entry name" value="OPTOMOTOR-BLIND-RELATED-GENE-1, ISOFORM A"/>
    <property type="match status" value="1"/>
</dbReference>
<proteinExistence type="predicted"/>
<dbReference type="InterPro" id="IPR001699">
    <property type="entry name" value="TF_T-box"/>
</dbReference>
<dbReference type="PROSITE" id="PS01283">
    <property type="entry name" value="TBOX_1"/>
    <property type="match status" value="1"/>
</dbReference>
<dbReference type="PROSITE" id="PS50252">
    <property type="entry name" value="TBOX_3"/>
    <property type="match status" value="1"/>
</dbReference>
<evidence type="ECO:0000313" key="8">
    <source>
        <dbReference type="EMBL" id="PIO75803.1"/>
    </source>
</evidence>
<organism evidence="8 9">
    <name type="scientific">Teladorsagia circumcincta</name>
    <name type="common">Brown stomach worm</name>
    <name type="synonym">Ostertagia circumcincta</name>
    <dbReference type="NCBI Taxonomy" id="45464"/>
    <lineage>
        <taxon>Eukaryota</taxon>
        <taxon>Metazoa</taxon>
        <taxon>Ecdysozoa</taxon>
        <taxon>Nematoda</taxon>
        <taxon>Chromadorea</taxon>
        <taxon>Rhabditida</taxon>
        <taxon>Rhabditina</taxon>
        <taxon>Rhabditomorpha</taxon>
        <taxon>Strongyloidea</taxon>
        <taxon>Trichostrongylidae</taxon>
        <taxon>Teladorsagia</taxon>
    </lineage>
</organism>
<dbReference type="AlphaFoldDB" id="A0A2G9V006"/>
<name>A0A2G9V006_TELCI</name>
<dbReference type="PRINTS" id="PR00937">
    <property type="entry name" value="TBOX"/>
</dbReference>
<dbReference type="InterPro" id="IPR046360">
    <property type="entry name" value="T-box_DNA-bd"/>
</dbReference>
<feature type="domain" description="T-box" evidence="7">
    <location>
        <begin position="84"/>
        <end position="255"/>
    </location>
</feature>
<comment type="subcellular location">
    <subcellularLocation>
        <location evidence="1 6">Nucleus</location>
    </subcellularLocation>
</comment>
<keyword evidence="9" id="KW-1185">Reference proteome</keyword>
<dbReference type="SMART" id="SM00425">
    <property type="entry name" value="TBOX"/>
    <property type="match status" value="1"/>
</dbReference>
<evidence type="ECO:0000259" key="7">
    <source>
        <dbReference type="PROSITE" id="PS50252"/>
    </source>
</evidence>
<keyword evidence="5 6" id="KW-0539">Nucleus</keyword>
<evidence type="ECO:0000256" key="1">
    <source>
        <dbReference type="ARBA" id="ARBA00004123"/>
    </source>
</evidence>
<dbReference type="OrthoDB" id="7442607at2759"/>